<keyword evidence="4" id="KW-0051">Antiviral defense</keyword>
<feature type="region of interest" description="Disordered" evidence="5">
    <location>
        <begin position="1"/>
        <end position="23"/>
    </location>
</feature>
<gene>
    <name evidence="7" type="ORF">DSM112329_03217</name>
</gene>
<dbReference type="InterPro" id="IPR058909">
    <property type="entry name" value="CD_NTase_C"/>
</dbReference>
<protein>
    <submittedName>
        <fullName evidence="7">Cyclic dipyrimidine nucleotide synthase</fullName>
        <ecNumber evidence="7">2.7.7.-</ecNumber>
    </submittedName>
</protein>
<evidence type="ECO:0000256" key="2">
    <source>
        <dbReference type="ARBA" id="ARBA00022695"/>
    </source>
</evidence>
<evidence type="ECO:0000259" key="6">
    <source>
        <dbReference type="Pfam" id="PF26305"/>
    </source>
</evidence>
<dbReference type="GO" id="GO:0051607">
    <property type="term" value="P:defense response to virus"/>
    <property type="evidence" value="ECO:0007669"/>
    <property type="project" value="UniProtKB-KW"/>
</dbReference>
<dbReference type="KEGG" id="parq:DSM112329_03217"/>
<proteinExistence type="predicted"/>
<dbReference type="Pfam" id="PF26305">
    <property type="entry name" value="CD_NTase_C"/>
    <property type="match status" value="1"/>
</dbReference>
<dbReference type="GO" id="GO:0016779">
    <property type="term" value="F:nucleotidyltransferase activity"/>
    <property type="evidence" value="ECO:0007669"/>
    <property type="project" value="UniProtKB-KW"/>
</dbReference>
<dbReference type="AlphaFoldDB" id="A0AAU7AXI4"/>
<dbReference type="CDD" id="cd05400">
    <property type="entry name" value="NT_2-5OAS_ClassI-CCAase"/>
    <property type="match status" value="1"/>
</dbReference>
<sequence length="303" mass="34353">MARDWESTFSGWTGRASDSEQTRYENTRNAIREALRASWLDKYSFSVYAKGSYPNFTNVVRDSDVDIAVELSTFSGNTFTHSAEGLTIQDLGLIPYTGDATLSEFKNDVELALISHFGAGPVDRGNKAIHIRETTRGLKADVVPCVEHKIWTSRTHKNVGIRLLDDSNPSKQIVNYPKQHLDEGVRKNDRCSRRYKRVVRILKHLENEMVDRGEIGEVPSFLIESAVWNVPDNKLTDPVTWTGRTQGALAHIFNETRSDACVTSDDWLEANGIKYLFHAQQPWTWRDLHAFADAAWNYVGFDG</sequence>
<name>A0AAU7AXI4_9ACTN</name>
<keyword evidence="1 7" id="KW-0808">Transferase</keyword>
<reference evidence="7" key="1">
    <citation type="submission" date="2022-12" db="EMBL/GenBank/DDBJ databases">
        <title>Paraconexibacter alkalitolerans sp. nov. and Baekduia alba sp. nov., isolated from soil and emended description of the genera Paraconexibacter (Chun et al., 2020) and Baekduia (An et al., 2020).</title>
        <authorList>
            <person name="Vieira S."/>
            <person name="Huber K.J."/>
            <person name="Geppert A."/>
            <person name="Wolf J."/>
            <person name="Neumann-Schaal M."/>
            <person name="Muesken M."/>
            <person name="Overmann J."/>
        </authorList>
    </citation>
    <scope>NUCLEOTIDE SEQUENCE</scope>
    <source>
        <strain evidence="7">AEG42_29</strain>
    </source>
</reference>
<evidence type="ECO:0000313" key="7">
    <source>
        <dbReference type="EMBL" id="XAY06348.1"/>
    </source>
</evidence>
<dbReference type="EMBL" id="CP114014">
    <property type="protein sequence ID" value="XAY06348.1"/>
    <property type="molecule type" value="Genomic_DNA"/>
</dbReference>
<evidence type="ECO:0000256" key="5">
    <source>
        <dbReference type="SAM" id="MobiDB-lite"/>
    </source>
</evidence>
<dbReference type="RefSeq" id="WP_354697582.1">
    <property type="nucleotide sequence ID" value="NZ_CP114014.1"/>
</dbReference>
<feature type="domain" description="cGAS/DncV-like nucleotidyltransferase C-terminal helical" evidence="6">
    <location>
        <begin position="183"/>
        <end position="299"/>
    </location>
</feature>
<accession>A0AAU7AXI4</accession>
<evidence type="ECO:0000256" key="1">
    <source>
        <dbReference type="ARBA" id="ARBA00022679"/>
    </source>
</evidence>
<keyword evidence="3" id="KW-0547">Nucleotide-binding</keyword>
<dbReference type="EC" id="2.7.7.-" evidence="7"/>
<evidence type="ECO:0000256" key="3">
    <source>
        <dbReference type="ARBA" id="ARBA00022741"/>
    </source>
</evidence>
<evidence type="ECO:0000256" key="4">
    <source>
        <dbReference type="ARBA" id="ARBA00023118"/>
    </source>
</evidence>
<dbReference type="InterPro" id="IPR006116">
    <property type="entry name" value="NT_2-5OAS_ClassI-CCAase"/>
</dbReference>
<keyword evidence="2 7" id="KW-0548">Nucleotidyltransferase</keyword>
<organism evidence="7">
    <name type="scientific">Paraconexibacter sp. AEG42_29</name>
    <dbReference type="NCBI Taxonomy" id="2997339"/>
    <lineage>
        <taxon>Bacteria</taxon>
        <taxon>Bacillati</taxon>
        <taxon>Actinomycetota</taxon>
        <taxon>Thermoleophilia</taxon>
        <taxon>Solirubrobacterales</taxon>
        <taxon>Paraconexibacteraceae</taxon>
        <taxon>Paraconexibacter</taxon>
    </lineage>
</organism>